<evidence type="ECO:0000256" key="9">
    <source>
        <dbReference type="ARBA" id="ARBA00022550"/>
    </source>
</evidence>
<dbReference type="FunFam" id="3.30.360.10:FF:000055">
    <property type="entry name" value="Putative myo-inositol-1-phosphate synthase"/>
    <property type="match status" value="1"/>
</dbReference>
<dbReference type="Pfam" id="PF07994">
    <property type="entry name" value="NAD_binding_5"/>
    <property type="match status" value="1"/>
</dbReference>
<dbReference type="FunCoup" id="A0A1S3H4Z5">
    <property type="interactions" value="1178"/>
</dbReference>
<feature type="domain" description="Myo-inositol-1-phosphate synthase GAPDH-like" evidence="16">
    <location>
        <begin position="305"/>
        <end position="418"/>
    </location>
</feature>
<dbReference type="KEGG" id="lak:106152236"/>
<evidence type="ECO:0000256" key="7">
    <source>
        <dbReference type="ARBA" id="ARBA00022490"/>
    </source>
</evidence>
<dbReference type="GO" id="GO:0004512">
    <property type="term" value="F:inositol-3-phosphate synthase activity"/>
    <property type="evidence" value="ECO:0007669"/>
    <property type="project" value="UniProtKB-EC"/>
</dbReference>
<dbReference type="Gene3D" id="3.40.50.720">
    <property type="entry name" value="NAD(P)-binding Rossmann-like Domain"/>
    <property type="match status" value="2"/>
</dbReference>
<dbReference type="Proteomes" id="UP000085678">
    <property type="component" value="Unplaced"/>
</dbReference>
<comment type="cofactor">
    <cofactor evidence="2">
        <name>NAD(+)</name>
        <dbReference type="ChEBI" id="CHEBI:57540"/>
    </cofactor>
</comment>
<evidence type="ECO:0000259" key="16">
    <source>
        <dbReference type="Pfam" id="PF01658"/>
    </source>
</evidence>
<sequence>MSSIQVESPNVRYTDGFIESQYDYETTEVRKENGKLVATPKTTKYTFRVERKVPRVGMMLVGWGGNNGSTVTAATLANKLGLSWRTKDGTRHANYYGSITQASTICLGSGPDGDVYVPFHDLLPMVRPDDLVIDGWDISSENIADSMERAKVMDYDLQVQLKPHMERLRPRPSIYYPDFIAANQTDRADNVLPGYDKAEHLEKIRRDIRDFKVTSNLDKVIVLWTANTERFCDVRPGLNDTGDNLIQSIERSAAEISPSTIFAVASILEGCCYINGSPQNTFVPGVIDLAERERVYIAGDDFKSGQTKLKSVLVDFLVSAGIKPTSIVSYNHLGNNDGRNLSAPLQFRSKEISKSNVVDDMVASNGILYEPGEKPDHCVVIKYVPYVGDSKRAMDEYTSEIMMGGHNTIAIHNTCEDSLLASPIILDLVILAEMCQRIQFRVGEEQEFQNFNAVLSILSYLCKAPLVPRGTPLVNALFRQRACIENIFRACIGLPPQNHMMLEYKHEKIPDRNVIKTAQSSMVDLKSKVMQNNGTMAVHVNGSSESEGEVSN</sequence>
<dbReference type="PANTHER" id="PTHR11510">
    <property type="entry name" value="MYO-INOSITOL-1 PHOSPHATE SYNTHASE"/>
    <property type="match status" value="1"/>
</dbReference>
<evidence type="ECO:0000256" key="11">
    <source>
        <dbReference type="ARBA" id="ARBA00023098"/>
    </source>
</evidence>
<keyword evidence="13" id="KW-0413">Isomerase</keyword>
<dbReference type="FunFam" id="3.40.50.720:FF:000171">
    <property type="entry name" value="inositol-3-phosphate synthase 1"/>
    <property type="match status" value="1"/>
</dbReference>
<evidence type="ECO:0000256" key="8">
    <source>
        <dbReference type="ARBA" id="ARBA00022516"/>
    </source>
</evidence>
<dbReference type="InParanoid" id="A0A1S3H4Z5"/>
<dbReference type="Pfam" id="PF01658">
    <property type="entry name" value="Inos-1-P_synth"/>
    <property type="match status" value="1"/>
</dbReference>
<comment type="function">
    <text evidence="15">Key enzyme in myo-inositol biosynthesis pathway that catalyzes the conversion of glucose 6-phosphate to 1-myo-inositol 1-phosphate in a NAD-dependent manner. Rate-limiting enzyme in the synthesis of all inositol-containing compounds.</text>
</comment>
<evidence type="ECO:0000256" key="6">
    <source>
        <dbReference type="ARBA" id="ARBA00012125"/>
    </source>
</evidence>
<keyword evidence="11" id="KW-0443">Lipid metabolism</keyword>
<dbReference type="SUPFAM" id="SSF51735">
    <property type="entry name" value="NAD(P)-binding Rossmann-fold domains"/>
    <property type="match status" value="1"/>
</dbReference>
<evidence type="ECO:0000256" key="4">
    <source>
        <dbReference type="ARBA" id="ARBA00005117"/>
    </source>
</evidence>
<dbReference type="InterPro" id="IPR013021">
    <property type="entry name" value="Myo-inos-1-P_Synthase_GAPDH"/>
</dbReference>
<dbReference type="AlphaFoldDB" id="A0A1S3H4Z5"/>
<dbReference type="GO" id="GO:0008654">
    <property type="term" value="P:phospholipid biosynthetic process"/>
    <property type="evidence" value="ECO:0007669"/>
    <property type="project" value="UniProtKB-KW"/>
</dbReference>
<dbReference type="UniPathway" id="UPA00823">
    <property type="reaction ID" value="UER00787"/>
</dbReference>
<keyword evidence="8" id="KW-0444">Lipid biosynthesis</keyword>
<dbReference type="SUPFAM" id="SSF55347">
    <property type="entry name" value="Glyceraldehyde-3-phosphate dehydrogenase-like, C-terminal domain"/>
    <property type="match status" value="1"/>
</dbReference>
<gene>
    <name evidence="18" type="primary">LOC106152236</name>
</gene>
<organism evidence="17 18">
    <name type="scientific">Lingula anatina</name>
    <name type="common">Brachiopod</name>
    <name type="synonym">Lingula unguis</name>
    <dbReference type="NCBI Taxonomy" id="7574"/>
    <lineage>
        <taxon>Eukaryota</taxon>
        <taxon>Metazoa</taxon>
        <taxon>Spiralia</taxon>
        <taxon>Lophotrochozoa</taxon>
        <taxon>Brachiopoda</taxon>
        <taxon>Linguliformea</taxon>
        <taxon>Lingulata</taxon>
        <taxon>Lingulida</taxon>
        <taxon>Linguloidea</taxon>
        <taxon>Lingulidae</taxon>
        <taxon>Lingula</taxon>
    </lineage>
</organism>
<dbReference type="GO" id="GO:0005737">
    <property type="term" value="C:cytoplasm"/>
    <property type="evidence" value="ECO:0007669"/>
    <property type="project" value="UniProtKB-SubCell"/>
</dbReference>
<dbReference type="InterPro" id="IPR002587">
    <property type="entry name" value="Myo-inos-1-P_Synthase"/>
</dbReference>
<comment type="pathway">
    <text evidence="4">Polyol metabolism; myo-inositol biosynthesis; myo-inositol from D-glucose 6-phosphate: step 1/2.</text>
</comment>
<dbReference type="GO" id="GO:0006021">
    <property type="term" value="P:inositol biosynthetic process"/>
    <property type="evidence" value="ECO:0007669"/>
    <property type="project" value="UniProtKB-UniPathway"/>
</dbReference>
<dbReference type="FunFam" id="3.40.50.720:FF:000069">
    <property type="entry name" value="Inositol-3-phosphate synthase 1"/>
    <property type="match status" value="1"/>
</dbReference>
<keyword evidence="7" id="KW-0963">Cytoplasm</keyword>
<dbReference type="EC" id="5.5.1.4" evidence="6"/>
<protein>
    <recommendedName>
        <fullName evidence="6">inositol-3-phosphate synthase</fullName>
        <ecNumber evidence="6">5.5.1.4</ecNumber>
    </recommendedName>
</protein>
<keyword evidence="9" id="KW-0398">Inositol biosynthesis</keyword>
<name>A0A1S3H4Z5_LINAN</name>
<comment type="catalytic activity">
    <reaction evidence="1">
        <text>D-glucose 6-phosphate = 1D-myo-inositol 3-phosphate</text>
        <dbReference type="Rhea" id="RHEA:10716"/>
        <dbReference type="ChEBI" id="CHEBI:58401"/>
        <dbReference type="ChEBI" id="CHEBI:61548"/>
        <dbReference type="EC" id="5.5.1.4"/>
    </reaction>
</comment>
<evidence type="ECO:0000256" key="13">
    <source>
        <dbReference type="ARBA" id="ARBA00023235"/>
    </source>
</evidence>
<dbReference type="RefSeq" id="XP_013381205.1">
    <property type="nucleotide sequence ID" value="XM_013525751.1"/>
</dbReference>
<accession>A0A1S3H4Z5</accession>
<keyword evidence="14" id="KW-1208">Phospholipid metabolism</keyword>
<reference evidence="18" key="1">
    <citation type="submission" date="2025-08" db="UniProtKB">
        <authorList>
            <consortium name="RefSeq"/>
        </authorList>
    </citation>
    <scope>IDENTIFICATION</scope>
    <source>
        <tissue evidence="18">Gonads</tissue>
    </source>
</reference>
<proteinExistence type="inferred from homology"/>
<evidence type="ECO:0000256" key="14">
    <source>
        <dbReference type="ARBA" id="ARBA00023264"/>
    </source>
</evidence>
<evidence type="ECO:0000256" key="3">
    <source>
        <dbReference type="ARBA" id="ARBA00004496"/>
    </source>
</evidence>
<evidence type="ECO:0000256" key="10">
    <source>
        <dbReference type="ARBA" id="ARBA00023027"/>
    </source>
</evidence>
<evidence type="ECO:0000256" key="15">
    <source>
        <dbReference type="ARBA" id="ARBA00025559"/>
    </source>
</evidence>
<dbReference type="GeneID" id="106152236"/>
<keyword evidence="17" id="KW-1185">Reference proteome</keyword>
<keyword evidence="10" id="KW-0520">NAD</keyword>
<evidence type="ECO:0000256" key="12">
    <source>
        <dbReference type="ARBA" id="ARBA00023209"/>
    </source>
</evidence>
<dbReference type="PIRSF" id="PIRSF015578">
    <property type="entry name" value="Myoinos-ppht_syn"/>
    <property type="match status" value="1"/>
</dbReference>
<evidence type="ECO:0000256" key="2">
    <source>
        <dbReference type="ARBA" id="ARBA00001911"/>
    </source>
</evidence>
<comment type="similarity">
    <text evidence="5">Belongs to the myo-inositol 1-phosphate synthase family.</text>
</comment>
<evidence type="ECO:0000313" key="18">
    <source>
        <dbReference type="RefSeq" id="XP_013381205.1"/>
    </source>
</evidence>
<dbReference type="OrthoDB" id="2887at2759"/>
<comment type="subcellular location">
    <subcellularLocation>
        <location evidence="3">Cytoplasm</location>
    </subcellularLocation>
</comment>
<dbReference type="InterPro" id="IPR036291">
    <property type="entry name" value="NAD(P)-bd_dom_sf"/>
</dbReference>
<keyword evidence="12" id="KW-0594">Phospholipid biosynthesis</keyword>
<evidence type="ECO:0000256" key="5">
    <source>
        <dbReference type="ARBA" id="ARBA00010813"/>
    </source>
</evidence>
<evidence type="ECO:0000313" key="17">
    <source>
        <dbReference type="Proteomes" id="UP000085678"/>
    </source>
</evidence>
<dbReference type="STRING" id="7574.A0A1S3H4Z5"/>
<evidence type="ECO:0000256" key="1">
    <source>
        <dbReference type="ARBA" id="ARBA00000113"/>
    </source>
</evidence>